<protein>
    <recommendedName>
        <fullName evidence="8">CASP-like protein</fullName>
    </recommendedName>
</protein>
<keyword evidence="12" id="KW-1185">Reference proteome</keyword>
<proteinExistence type="inferred from homology"/>
<feature type="region of interest" description="Disordered" evidence="9">
    <location>
        <begin position="1"/>
        <end position="35"/>
    </location>
</feature>
<dbReference type="Proteomes" id="UP000822688">
    <property type="component" value="Chromosome 10"/>
</dbReference>
<evidence type="ECO:0000313" key="12">
    <source>
        <dbReference type="Proteomes" id="UP000822688"/>
    </source>
</evidence>
<keyword evidence="4 8" id="KW-1003">Cell membrane</keyword>
<evidence type="ECO:0000256" key="8">
    <source>
        <dbReference type="RuleBase" id="RU361233"/>
    </source>
</evidence>
<organism evidence="11 12">
    <name type="scientific">Ceratodon purpureus</name>
    <name type="common">Fire moss</name>
    <name type="synonym">Dicranum purpureum</name>
    <dbReference type="NCBI Taxonomy" id="3225"/>
    <lineage>
        <taxon>Eukaryota</taxon>
        <taxon>Viridiplantae</taxon>
        <taxon>Streptophyta</taxon>
        <taxon>Embryophyta</taxon>
        <taxon>Bryophyta</taxon>
        <taxon>Bryophytina</taxon>
        <taxon>Bryopsida</taxon>
        <taxon>Dicranidae</taxon>
        <taxon>Pseudoditrichales</taxon>
        <taxon>Ditrichaceae</taxon>
        <taxon>Ceratodon</taxon>
    </lineage>
</organism>
<reference evidence="11" key="1">
    <citation type="submission" date="2020-06" db="EMBL/GenBank/DDBJ databases">
        <title>WGS assembly of Ceratodon purpureus strain R40.</title>
        <authorList>
            <person name="Carey S.B."/>
            <person name="Jenkins J."/>
            <person name="Shu S."/>
            <person name="Lovell J.T."/>
            <person name="Sreedasyam A."/>
            <person name="Maumus F."/>
            <person name="Tiley G.P."/>
            <person name="Fernandez-Pozo N."/>
            <person name="Barry K."/>
            <person name="Chen C."/>
            <person name="Wang M."/>
            <person name="Lipzen A."/>
            <person name="Daum C."/>
            <person name="Saski C.A."/>
            <person name="Payton A.C."/>
            <person name="Mcbreen J.C."/>
            <person name="Conrad R.E."/>
            <person name="Kollar L.M."/>
            <person name="Olsson S."/>
            <person name="Huttunen S."/>
            <person name="Landis J.B."/>
            <person name="Wickett N.J."/>
            <person name="Johnson M.G."/>
            <person name="Rensing S.A."/>
            <person name="Grimwood J."/>
            <person name="Schmutz J."/>
            <person name="Mcdaniel S.F."/>
        </authorList>
    </citation>
    <scope>NUCLEOTIDE SEQUENCE</scope>
    <source>
        <strain evidence="11">R40</strain>
    </source>
</reference>
<evidence type="ECO:0000313" key="11">
    <source>
        <dbReference type="EMBL" id="KAG0559839.1"/>
    </source>
</evidence>
<name>A0A8T0GNM2_CERPU</name>
<evidence type="ECO:0000256" key="1">
    <source>
        <dbReference type="ARBA" id="ARBA00004651"/>
    </source>
</evidence>
<feature type="transmembrane region" description="Helical" evidence="8">
    <location>
        <begin position="150"/>
        <end position="174"/>
    </location>
</feature>
<gene>
    <name evidence="11" type="ORF">KC19_10G132900</name>
</gene>
<dbReference type="PANTHER" id="PTHR33573">
    <property type="entry name" value="CASP-LIKE PROTEIN 4A4"/>
    <property type="match status" value="1"/>
</dbReference>
<sequence length="221" mass="23229">MATGGAWESETFDNGRDLHHSTEAPPTGFATPPAMYKPSPVGKDSSAFGVIALSLRIAQIAFTLIAFSVMAANNVTINNAYTTSDDTDTTSGYYEENIKFSRVKSFVGVVTLNCIVCLYAIVQLVQCFINMSSKGKFVSSANTGFAMLTFVFDTVLAYALIAASAAGAGSAAIISADGLCSSAERFCQKAQASVAMSFFAFAVLAASAALYPVRLLRLIKG</sequence>
<dbReference type="InterPro" id="IPR006702">
    <property type="entry name" value="CASP_dom"/>
</dbReference>
<evidence type="ECO:0000259" key="10">
    <source>
        <dbReference type="Pfam" id="PF04535"/>
    </source>
</evidence>
<evidence type="ECO:0000256" key="5">
    <source>
        <dbReference type="ARBA" id="ARBA00022692"/>
    </source>
</evidence>
<comment type="similarity">
    <text evidence="2 8">Belongs to the Casparian strip membrane proteins (CASP) family.</text>
</comment>
<evidence type="ECO:0000256" key="6">
    <source>
        <dbReference type="ARBA" id="ARBA00022989"/>
    </source>
</evidence>
<feature type="transmembrane region" description="Helical" evidence="8">
    <location>
        <begin position="106"/>
        <end position="129"/>
    </location>
</feature>
<accession>A0A8T0GNM2</accession>
<dbReference type="EMBL" id="CM026431">
    <property type="protein sequence ID" value="KAG0559839.1"/>
    <property type="molecule type" value="Genomic_DNA"/>
</dbReference>
<keyword evidence="6 8" id="KW-1133">Transmembrane helix</keyword>
<evidence type="ECO:0000256" key="7">
    <source>
        <dbReference type="ARBA" id="ARBA00023136"/>
    </source>
</evidence>
<feature type="transmembrane region" description="Helical" evidence="8">
    <location>
        <begin position="47"/>
        <end position="72"/>
    </location>
</feature>
<feature type="transmembrane region" description="Helical" evidence="8">
    <location>
        <begin position="194"/>
        <end position="213"/>
    </location>
</feature>
<evidence type="ECO:0000256" key="3">
    <source>
        <dbReference type="ARBA" id="ARBA00011489"/>
    </source>
</evidence>
<feature type="domain" description="Casparian strip membrane protein" evidence="10">
    <location>
        <begin position="48"/>
        <end position="202"/>
    </location>
</feature>
<dbReference type="AlphaFoldDB" id="A0A8T0GNM2"/>
<keyword evidence="7 8" id="KW-0472">Membrane</keyword>
<dbReference type="GO" id="GO:0005886">
    <property type="term" value="C:plasma membrane"/>
    <property type="evidence" value="ECO:0007669"/>
    <property type="project" value="UniProtKB-SubCell"/>
</dbReference>
<keyword evidence="5 8" id="KW-0812">Transmembrane</keyword>
<evidence type="ECO:0000256" key="2">
    <source>
        <dbReference type="ARBA" id="ARBA00007651"/>
    </source>
</evidence>
<dbReference type="Pfam" id="PF04535">
    <property type="entry name" value="CASP_dom"/>
    <property type="match status" value="1"/>
</dbReference>
<dbReference type="PANTHER" id="PTHR33573:SF50">
    <property type="entry name" value="CASP-LIKE PROTEIN 4A3"/>
    <property type="match status" value="1"/>
</dbReference>
<comment type="subcellular location">
    <subcellularLocation>
        <location evidence="1 8">Cell membrane</location>
        <topology evidence="1 8">Multi-pass membrane protein</topology>
    </subcellularLocation>
</comment>
<feature type="compositionally biased region" description="Basic and acidic residues" evidence="9">
    <location>
        <begin position="13"/>
        <end position="22"/>
    </location>
</feature>
<comment type="subunit">
    <text evidence="3 8">Homodimer and heterodimers.</text>
</comment>
<comment type="caution">
    <text evidence="11">The sequence shown here is derived from an EMBL/GenBank/DDBJ whole genome shotgun (WGS) entry which is preliminary data.</text>
</comment>
<evidence type="ECO:0000256" key="4">
    <source>
        <dbReference type="ARBA" id="ARBA00022475"/>
    </source>
</evidence>
<evidence type="ECO:0000256" key="9">
    <source>
        <dbReference type="SAM" id="MobiDB-lite"/>
    </source>
</evidence>